<keyword evidence="3" id="KW-1185">Reference proteome</keyword>
<dbReference type="OrthoDB" id="5982524at2"/>
<proteinExistence type="predicted"/>
<dbReference type="EMBL" id="AVCJ01000031">
    <property type="protein sequence ID" value="KFL36120.1"/>
    <property type="molecule type" value="Genomic_DNA"/>
</dbReference>
<evidence type="ECO:0008006" key="4">
    <source>
        <dbReference type="Google" id="ProtNLM"/>
    </source>
</evidence>
<dbReference type="Proteomes" id="UP000029085">
    <property type="component" value="Unassembled WGS sequence"/>
</dbReference>
<sequence length="268" mass="29325">MRTVVAVTLLLMAGVVQAAQLQHFSAWAQGRITIGSDGQVVDVRFDNAEWMDDRVREGYEQKIRAWRFEPIIEGGQPIAVTANMHLRLAAERENGASNARFMIEEVTFPDPAAQTLEQAQLAQADFSVRPRFPGRAARNGVGAMAFVVARMGQAGIPEAVGIERIVLRGSHPGAHQAYYARLFSDATVKAAQSWRFGHAKPGELVRVPVKFIPPQATPRLGWEQVFPVTQELPEWLVLARAASTPVADLAENGSRATAHLKMLTPVDG</sequence>
<organism evidence="2 3">
    <name type="scientific">Arenimonas donghaensis DSM 18148 = HO3-R19</name>
    <dbReference type="NCBI Taxonomy" id="1121014"/>
    <lineage>
        <taxon>Bacteria</taxon>
        <taxon>Pseudomonadati</taxon>
        <taxon>Pseudomonadota</taxon>
        <taxon>Gammaproteobacteria</taxon>
        <taxon>Lysobacterales</taxon>
        <taxon>Lysobacteraceae</taxon>
        <taxon>Arenimonas</taxon>
    </lineage>
</organism>
<protein>
    <recommendedName>
        <fullName evidence="4">Pili assembly chaperone N-terminal domain-containing protein</fullName>
    </recommendedName>
</protein>
<evidence type="ECO:0000313" key="3">
    <source>
        <dbReference type="Proteomes" id="UP000029085"/>
    </source>
</evidence>
<dbReference type="STRING" id="1121014.N788_13750"/>
<comment type="caution">
    <text evidence="2">The sequence shown here is derived from an EMBL/GenBank/DDBJ whole genome shotgun (WGS) entry which is preliminary data.</text>
</comment>
<evidence type="ECO:0000256" key="1">
    <source>
        <dbReference type="SAM" id="SignalP"/>
    </source>
</evidence>
<keyword evidence="1" id="KW-0732">Signal</keyword>
<dbReference type="AlphaFoldDB" id="A0A087MGW7"/>
<feature type="chain" id="PRO_5001826203" description="Pili assembly chaperone N-terminal domain-containing protein" evidence="1">
    <location>
        <begin position="19"/>
        <end position="268"/>
    </location>
</feature>
<name>A0A087MGW7_9GAMM</name>
<reference evidence="2 3" key="2">
    <citation type="journal article" date="2015" name="Stand. Genomic Sci.">
        <title>High quality draft genomic sequence of Arenimonas donghaensis DSM 18148(T).</title>
        <authorList>
            <person name="Chen F."/>
            <person name="Wang H."/>
            <person name="Cao Y."/>
            <person name="Li X."/>
            <person name="Wang G."/>
        </authorList>
    </citation>
    <scope>NUCLEOTIDE SEQUENCE [LARGE SCALE GENOMIC DNA]</scope>
    <source>
        <strain evidence="2 3">HO3-R19</strain>
    </source>
</reference>
<accession>A0A087MGW7</accession>
<dbReference type="Gene3D" id="3.30.1150.10">
    <property type="match status" value="1"/>
</dbReference>
<evidence type="ECO:0000313" key="2">
    <source>
        <dbReference type="EMBL" id="KFL36120.1"/>
    </source>
</evidence>
<feature type="signal peptide" evidence="1">
    <location>
        <begin position="1"/>
        <end position="18"/>
    </location>
</feature>
<gene>
    <name evidence="2" type="ORF">N788_13750</name>
</gene>
<reference evidence="3" key="1">
    <citation type="submission" date="2013-08" db="EMBL/GenBank/DDBJ databases">
        <title>Genome sequencing of Arenimonas donghaensis.</title>
        <authorList>
            <person name="Chen F."/>
            <person name="Wang G."/>
        </authorList>
    </citation>
    <scope>NUCLEOTIDE SEQUENCE [LARGE SCALE GENOMIC DNA]</scope>
    <source>
        <strain evidence="3">HO3-R19</strain>
    </source>
</reference>
<dbReference type="RefSeq" id="WP_034224654.1">
    <property type="nucleotide sequence ID" value="NZ_AVCJ01000031.1"/>
</dbReference>
<dbReference type="PATRIC" id="fig|1121014.3.peg.1985"/>